<dbReference type="PANTHER" id="PTHR11863">
    <property type="entry name" value="STEROL DESATURASE"/>
    <property type="match status" value="1"/>
</dbReference>
<dbReference type="GO" id="GO:0016020">
    <property type="term" value="C:membrane"/>
    <property type="evidence" value="ECO:0007669"/>
    <property type="project" value="UniProtKB-SubCell"/>
</dbReference>
<dbReference type="AlphaFoldDB" id="A0A1E2UPY2"/>
<sequence length="250" mass="29020">MFTTTEIAVLVIVALLGHAMALFWHLAEKRDSPLCSTRIYDVPLKKGQLQREFKNSVLTPLHAVLLGAMLGFGFFDNDSWGSFLITLVCTFIWAEIWHYFSHRAFHLPSLLWIHREHHRSQINSPLTAVSFSFLEKLIFDLGILLPLVIADQFISVNFFGLAAWFIGYLVINSFSHANFEFRPANYNRHVGKLMATTIYHSLHHSRYTGNYGLGTRVLDRLLGTEWEDYERLYDRVCSERRPLSRLKERT</sequence>
<protein>
    <recommendedName>
        <fullName evidence="6">Fatty acid hydroxylase domain-containing protein</fullName>
    </recommendedName>
</protein>
<accession>A0A1E2UPY2</accession>
<feature type="transmembrane region" description="Helical" evidence="5">
    <location>
        <begin position="55"/>
        <end position="75"/>
    </location>
</feature>
<dbReference type="GO" id="GO:0016491">
    <property type="term" value="F:oxidoreductase activity"/>
    <property type="evidence" value="ECO:0007669"/>
    <property type="project" value="InterPro"/>
</dbReference>
<name>A0A1E2UPY2_9GAMM</name>
<organism evidence="7 8">
    <name type="scientific">Candidatus Thiodiazotropha endoloripes</name>
    <dbReference type="NCBI Taxonomy" id="1818881"/>
    <lineage>
        <taxon>Bacteria</taxon>
        <taxon>Pseudomonadati</taxon>
        <taxon>Pseudomonadota</taxon>
        <taxon>Gammaproteobacteria</taxon>
        <taxon>Chromatiales</taxon>
        <taxon>Sedimenticolaceae</taxon>
        <taxon>Candidatus Thiodiazotropha</taxon>
    </lineage>
</organism>
<dbReference type="EMBL" id="LVJZ01000003">
    <property type="protein sequence ID" value="ODB96787.1"/>
    <property type="molecule type" value="Genomic_DNA"/>
</dbReference>
<dbReference type="InterPro" id="IPR050307">
    <property type="entry name" value="Sterol_Desaturase_Related"/>
</dbReference>
<feature type="transmembrane region" description="Helical" evidence="5">
    <location>
        <begin position="6"/>
        <end position="27"/>
    </location>
</feature>
<evidence type="ECO:0000256" key="5">
    <source>
        <dbReference type="SAM" id="Phobius"/>
    </source>
</evidence>
<evidence type="ECO:0000259" key="6">
    <source>
        <dbReference type="Pfam" id="PF04116"/>
    </source>
</evidence>
<feature type="transmembrane region" description="Helical" evidence="5">
    <location>
        <begin position="81"/>
        <end position="101"/>
    </location>
</feature>
<comment type="subcellular location">
    <subcellularLocation>
        <location evidence="1">Membrane</location>
    </subcellularLocation>
</comment>
<evidence type="ECO:0000256" key="4">
    <source>
        <dbReference type="ARBA" id="ARBA00023136"/>
    </source>
</evidence>
<evidence type="ECO:0000256" key="3">
    <source>
        <dbReference type="ARBA" id="ARBA00022989"/>
    </source>
</evidence>
<feature type="transmembrane region" description="Helical" evidence="5">
    <location>
        <begin position="153"/>
        <end position="171"/>
    </location>
</feature>
<dbReference type="Pfam" id="PF04116">
    <property type="entry name" value="FA_hydroxylase"/>
    <property type="match status" value="1"/>
</dbReference>
<dbReference type="GO" id="GO:0008610">
    <property type="term" value="P:lipid biosynthetic process"/>
    <property type="evidence" value="ECO:0007669"/>
    <property type="project" value="InterPro"/>
</dbReference>
<dbReference type="STRING" id="1818881.A3196_08485"/>
<reference evidence="7 8" key="1">
    <citation type="submission" date="2016-03" db="EMBL/GenBank/DDBJ databases">
        <title>Chemosynthetic sulphur-oxidizing symbionts of marine invertebrate animals are capable of nitrogen fixation.</title>
        <authorList>
            <person name="Petersen J.M."/>
            <person name="Kemper A."/>
            <person name="Gruber-Vodicka H."/>
            <person name="Cardini U."/>
            <person name="Geest Mvander."/>
            <person name="Kleiner M."/>
            <person name="Bulgheresi S."/>
            <person name="Fussmann M."/>
            <person name="Herbold C."/>
            <person name="Seah B.K.B."/>
            <person name="Antony C.Paul."/>
            <person name="Liu D."/>
            <person name="Belitz A."/>
            <person name="Weber M."/>
        </authorList>
    </citation>
    <scope>NUCLEOTIDE SEQUENCE [LARGE SCALE GENOMIC DNA]</scope>
    <source>
        <strain evidence="7">G_D</strain>
    </source>
</reference>
<dbReference type="Proteomes" id="UP000094849">
    <property type="component" value="Unassembled WGS sequence"/>
</dbReference>
<gene>
    <name evidence="7" type="ORF">A3196_08485</name>
</gene>
<evidence type="ECO:0000256" key="2">
    <source>
        <dbReference type="ARBA" id="ARBA00022692"/>
    </source>
</evidence>
<dbReference type="RefSeq" id="WP_069020270.1">
    <property type="nucleotide sequence ID" value="NZ_LVJY01000006.1"/>
</dbReference>
<keyword evidence="8" id="KW-1185">Reference proteome</keyword>
<dbReference type="GO" id="GO:0005506">
    <property type="term" value="F:iron ion binding"/>
    <property type="evidence" value="ECO:0007669"/>
    <property type="project" value="InterPro"/>
</dbReference>
<evidence type="ECO:0000256" key="1">
    <source>
        <dbReference type="ARBA" id="ARBA00004370"/>
    </source>
</evidence>
<feature type="domain" description="Fatty acid hydroxylase" evidence="6">
    <location>
        <begin position="88"/>
        <end position="224"/>
    </location>
</feature>
<proteinExistence type="predicted"/>
<keyword evidence="2 5" id="KW-0812">Transmembrane</keyword>
<comment type="caution">
    <text evidence="7">The sequence shown here is derived from an EMBL/GenBank/DDBJ whole genome shotgun (WGS) entry which is preliminary data.</text>
</comment>
<evidence type="ECO:0000313" key="7">
    <source>
        <dbReference type="EMBL" id="ODB96787.1"/>
    </source>
</evidence>
<keyword evidence="4 5" id="KW-0472">Membrane</keyword>
<dbReference type="InterPro" id="IPR006694">
    <property type="entry name" value="Fatty_acid_hydroxylase"/>
</dbReference>
<evidence type="ECO:0000313" key="8">
    <source>
        <dbReference type="Proteomes" id="UP000094849"/>
    </source>
</evidence>
<keyword evidence="3 5" id="KW-1133">Transmembrane helix</keyword>
<dbReference type="OrthoDB" id="9770329at2"/>